<gene>
    <name evidence="1" type="ORF">LSH36_167g05057</name>
</gene>
<proteinExistence type="predicted"/>
<organism evidence="1 2">
    <name type="scientific">Paralvinella palmiformis</name>
    <dbReference type="NCBI Taxonomy" id="53620"/>
    <lineage>
        <taxon>Eukaryota</taxon>
        <taxon>Metazoa</taxon>
        <taxon>Spiralia</taxon>
        <taxon>Lophotrochozoa</taxon>
        <taxon>Annelida</taxon>
        <taxon>Polychaeta</taxon>
        <taxon>Sedentaria</taxon>
        <taxon>Canalipalpata</taxon>
        <taxon>Terebellida</taxon>
        <taxon>Terebelliformia</taxon>
        <taxon>Alvinellidae</taxon>
        <taxon>Paralvinella</taxon>
    </lineage>
</organism>
<dbReference type="EMBL" id="JAODUP010000167">
    <property type="protein sequence ID" value="KAK2158577.1"/>
    <property type="molecule type" value="Genomic_DNA"/>
</dbReference>
<dbReference type="PANTHER" id="PTHR31497:SF0">
    <property type="entry name" value="AUTOCRINE PROLIFERATION REPRESSOR PROTEIN A"/>
    <property type="match status" value="1"/>
</dbReference>
<dbReference type="InterPro" id="IPR029058">
    <property type="entry name" value="AB_hydrolase_fold"/>
</dbReference>
<dbReference type="Gene3D" id="3.40.50.1820">
    <property type="entry name" value="alpha/beta hydrolase"/>
    <property type="match status" value="1"/>
</dbReference>
<keyword evidence="2" id="KW-1185">Reference proteome</keyword>
<reference evidence="1" key="1">
    <citation type="journal article" date="2023" name="Mol. Biol. Evol.">
        <title>Third-Generation Sequencing Reveals the Adaptive Role of the Epigenome in Three Deep-Sea Polychaetes.</title>
        <authorList>
            <person name="Perez M."/>
            <person name="Aroh O."/>
            <person name="Sun Y."/>
            <person name="Lan Y."/>
            <person name="Juniper S.K."/>
            <person name="Young C.R."/>
            <person name="Angers B."/>
            <person name="Qian P.Y."/>
        </authorList>
    </citation>
    <scope>NUCLEOTIDE SEQUENCE</scope>
    <source>
        <strain evidence="1">P08H-3</strain>
    </source>
</reference>
<evidence type="ECO:0000313" key="1">
    <source>
        <dbReference type="EMBL" id="KAK2158577.1"/>
    </source>
</evidence>
<dbReference type="Pfam" id="PF10142">
    <property type="entry name" value="PhoPQ_related"/>
    <property type="match status" value="1"/>
</dbReference>
<name>A0AAD9JST9_9ANNE</name>
<dbReference type="AlphaFoldDB" id="A0AAD9JST9"/>
<dbReference type="Proteomes" id="UP001208570">
    <property type="component" value="Unassembled WGS sequence"/>
</dbReference>
<dbReference type="SUPFAM" id="SSF53474">
    <property type="entry name" value="alpha/beta-Hydrolases"/>
    <property type="match status" value="1"/>
</dbReference>
<dbReference type="InterPro" id="IPR009199">
    <property type="entry name" value="PhoPQ-act_pathogen-rel_PqaA"/>
</dbReference>
<evidence type="ECO:0000313" key="2">
    <source>
        <dbReference type="Proteomes" id="UP001208570"/>
    </source>
</evidence>
<accession>A0AAD9JST9</accession>
<comment type="caution">
    <text evidence="1">The sequence shown here is derived from an EMBL/GenBank/DDBJ whole genome shotgun (WGS) entry which is preliminary data.</text>
</comment>
<sequence>MFVSSGSWDSSMPDPSSKHVWETGRYTNRTGMVTGVIKQVPFQPIVFNGTIMERTEDEIIAWTWANFLESGANISPETLVRFPMCKAVSKAMDLLTIIASEKTEGLVNLERFMVSGTSKRGWTTWLMPAADQRVIAIAPIVLTCLNVNTNLHHYWRSLNNWTIAFFDYWAERIPEWMDHPDLFTMLNYVDPYYYRDVLTVPKLIISGGKDEFFMPDDYDYFFGDLLGEKYLWVLENTGHDIKDGPLYDEVWTMLETYYIAIIKATTGAGYIQVTTGEPVESVEVWMADTPDMVSPRRDFRNIVLGDGTEVETGITYYRYNATDLGSNTWRVDFDKPISGYKAFFLKLTFSYPEEGRTFTFTTTPNILSHDPEKYYPFEDCTLMECQGYLC</sequence>
<protein>
    <submittedName>
        <fullName evidence="1">Uncharacterized protein</fullName>
    </submittedName>
</protein>
<dbReference type="PANTHER" id="PTHR31497">
    <property type="entry name" value="AUTOCRINE PROLIFERATION REPRESSOR PROTEIN A"/>
    <property type="match status" value="1"/>
</dbReference>